<evidence type="ECO:0000256" key="4">
    <source>
        <dbReference type="ARBA" id="ARBA00012081"/>
    </source>
</evidence>
<dbReference type="InterPro" id="IPR004361">
    <property type="entry name" value="Glyoxalase_1"/>
</dbReference>
<protein>
    <recommendedName>
        <fullName evidence="4">lactoylglutathione lyase</fullName>
        <ecNumber evidence="4">4.4.1.5</ecNumber>
    </recommendedName>
    <alternativeName>
        <fullName evidence="10">Aldoketomutase</fullName>
    </alternativeName>
    <alternativeName>
        <fullName evidence="9">Ketone-aldehyde mutase</fullName>
    </alternativeName>
    <alternativeName>
        <fullName evidence="11">Methylglyoxalase</fullName>
    </alternativeName>
    <alternativeName>
        <fullName evidence="12">S-D-lactoylglutathione methylglyoxal lyase</fullName>
    </alternativeName>
</protein>
<evidence type="ECO:0000256" key="5">
    <source>
        <dbReference type="ARBA" id="ARBA00022596"/>
    </source>
</evidence>
<dbReference type="InterPro" id="IPR037523">
    <property type="entry name" value="VOC_core"/>
</dbReference>
<comment type="caution">
    <text evidence="16">The sequence shown here is derived from an EMBL/GenBank/DDBJ whole genome shotgun (WGS) entry which is preliminary data.</text>
</comment>
<comment type="similarity">
    <text evidence="3">Belongs to the glyoxalase I family.</text>
</comment>
<evidence type="ECO:0000259" key="15">
    <source>
        <dbReference type="PROSITE" id="PS51819"/>
    </source>
</evidence>
<dbReference type="PANTHER" id="PTHR10374">
    <property type="entry name" value="LACTOYLGLUTATHIONE LYASE GLYOXALASE I"/>
    <property type="match status" value="1"/>
</dbReference>
<organism evidence="16 17">
    <name type="scientific">Alteromonas genovensis</name>
    <dbReference type="NCBI Taxonomy" id="471225"/>
    <lineage>
        <taxon>Bacteria</taxon>
        <taxon>Pseudomonadati</taxon>
        <taxon>Pseudomonadota</taxon>
        <taxon>Gammaproteobacteria</taxon>
        <taxon>Alteromonadales</taxon>
        <taxon>Alteromonadaceae</taxon>
        <taxon>Alteromonas/Salinimonas group</taxon>
        <taxon>Alteromonas</taxon>
    </lineage>
</organism>
<evidence type="ECO:0000256" key="11">
    <source>
        <dbReference type="ARBA" id="ARBA00032460"/>
    </source>
</evidence>
<dbReference type="InterPro" id="IPR029068">
    <property type="entry name" value="Glyas_Bleomycin-R_OHBP_Dase"/>
</dbReference>
<accession>A0A6N9TDT0</accession>
<evidence type="ECO:0000256" key="8">
    <source>
        <dbReference type="ARBA" id="ARBA00023239"/>
    </source>
</evidence>
<evidence type="ECO:0000256" key="12">
    <source>
        <dbReference type="ARBA" id="ARBA00033298"/>
    </source>
</evidence>
<evidence type="ECO:0000256" key="9">
    <source>
        <dbReference type="ARBA" id="ARBA00030291"/>
    </source>
</evidence>
<dbReference type="PROSITE" id="PS00934">
    <property type="entry name" value="GLYOXALASE_I_1"/>
    <property type="match status" value="1"/>
</dbReference>
<dbReference type="GO" id="GO:0004462">
    <property type="term" value="F:lactoylglutathione lyase activity"/>
    <property type="evidence" value="ECO:0007669"/>
    <property type="project" value="UniProtKB-EC"/>
</dbReference>
<comment type="pathway">
    <text evidence="2">Secondary metabolite metabolism; methylglyoxal degradation; (R)-lactate from methylglyoxal: step 1/2.</text>
</comment>
<sequence>MAKTIDTPTSRHFDNADGLCEEKSDATRGFVFNQTMLRIADPKRTLDFYTRVMGMTLIKRLDFEEMKFSLYFLAAGDDFSDISDDSEKRTQQTFGRPAMLELTHNWDDTPENASYHNGNSEPKGFGHIGFHVPDAEAACERFEALGVPFQKKLNDGSMKGIAFIKDPDGYWIEIFDASKVAKTCAPHLKG</sequence>
<comment type="cofactor">
    <cofactor evidence="14">
        <name>Zn(2+)</name>
        <dbReference type="ChEBI" id="CHEBI:29105"/>
    </cofactor>
    <text evidence="14">Binds 1 zinc ion per subunit. In the homodimer, two zinc ions are bound between subunits.</text>
</comment>
<keyword evidence="5" id="KW-0533">Nickel</keyword>
<dbReference type="AlphaFoldDB" id="A0A6N9TDT0"/>
<dbReference type="Pfam" id="PF00903">
    <property type="entry name" value="Glyoxalase"/>
    <property type="match status" value="1"/>
</dbReference>
<reference evidence="16 17" key="1">
    <citation type="submission" date="2020-01" db="EMBL/GenBank/DDBJ databases">
        <title>Genomes of bacteria type strains.</title>
        <authorList>
            <person name="Chen J."/>
            <person name="Zhu S."/>
            <person name="Yang J."/>
        </authorList>
    </citation>
    <scope>NUCLEOTIDE SEQUENCE [LARGE SCALE GENOMIC DNA]</scope>
    <source>
        <strain evidence="16 17">LMG 24078</strain>
    </source>
</reference>
<evidence type="ECO:0000256" key="10">
    <source>
        <dbReference type="ARBA" id="ARBA00030892"/>
    </source>
</evidence>
<dbReference type="Proteomes" id="UP000471381">
    <property type="component" value="Unassembled WGS sequence"/>
</dbReference>
<evidence type="ECO:0000256" key="7">
    <source>
        <dbReference type="ARBA" id="ARBA00022833"/>
    </source>
</evidence>
<feature type="binding site" description="in other chain" evidence="14">
    <location>
        <position position="127"/>
    </location>
    <ligand>
        <name>Zn(2+)</name>
        <dbReference type="ChEBI" id="CHEBI:29105"/>
        <note>ligand shared between dimeric partners</note>
    </ligand>
</feature>
<dbReference type="SUPFAM" id="SSF54593">
    <property type="entry name" value="Glyoxalase/Bleomycin resistance protein/Dihydroxybiphenyl dioxygenase"/>
    <property type="match status" value="1"/>
</dbReference>
<dbReference type="PANTHER" id="PTHR10374:SF30">
    <property type="entry name" value="LACTOYLGLUTATHIONE LYASE"/>
    <property type="match status" value="1"/>
</dbReference>
<proteinExistence type="inferred from homology"/>
<evidence type="ECO:0000256" key="1">
    <source>
        <dbReference type="ARBA" id="ARBA00001967"/>
    </source>
</evidence>
<dbReference type="InterPro" id="IPR018146">
    <property type="entry name" value="Glyoxalase_1_CS"/>
</dbReference>
<dbReference type="NCBIfam" id="TIGR00068">
    <property type="entry name" value="glyox_I"/>
    <property type="match status" value="1"/>
</dbReference>
<feature type="active site" description="Proton donor/acceptor" evidence="13">
    <location>
        <position position="173"/>
    </location>
</feature>
<evidence type="ECO:0000256" key="6">
    <source>
        <dbReference type="ARBA" id="ARBA00022723"/>
    </source>
</evidence>
<feature type="binding site" description="in other chain" evidence="14">
    <location>
        <position position="173"/>
    </location>
    <ligand>
        <name>Zn(2+)</name>
        <dbReference type="ChEBI" id="CHEBI:29105"/>
        <note>ligand shared between dimeric partners</note>
    </ligand>
</feature>
<evidence type="ECO:0000256" key="13">
    <source>
        <dbReference type="PIRSR" id="PIRSR604361-1"/>
    </source>
</evidence>
<evidence type="ECO:0000256" key="3">
    <source>
        <dbReference type="ARBA" id="ARBA00010363"/>
    </source>
</evidence>
<dbReference type="EMBL" id="JAAAWO010000001">
    <property type="protein sequence ID" value="NDW14235.1"/>
    <property type="molecule type" value="Genomic_DNA"/>
</dbReference>
<keyword evidence="8 16" id="KW-0456">Lyase</keyword>
<dbReference type="GO" id="GO:0046872">
    <property type="term" value="F:metal ion binding"/>
    <property type="evidence" value="ECO:0007669"/>
    <property type="project" value="UniProtKB-KW"/>
</dbReference>
<evidence type="ECO:0000256" key="2">
    <source>
        <dbReference type="ARBA" id="ARBA00005008"/>
    </source>
</evidence>
<keyword evidence="7 14" id="KW-0862">Zinc</keyword>
<dbReference type="CDD" id="cd07233">
    <property type="entry name" value="GlxI_Zn"/>
    <property type="match status" value="1"/>
</dbReference>
<dbReference type="RefSeq" id="WP_163104786.1">
    <property type="nucleotide sequence ID" value="NZ_JAAAWO010000001.1"/>
</dbReference>
<keyword evidence="6 14" id="KW-0479">Metal-binding</keyword>
<evidence type="ECO:0000313" key="16">
    <source>
        <dbReference type="EMBL" id="NDW14235.1"/>
    </source>
</evidence>
<dbReference type="EC" id="4.4.1.5" evidence="4"/>
<evidence type="ECO:0000313" key="17">
    <source>
        <dbReference type="Proteomes" id="UP000471381"/>
    </source>
</evidence>
<feature type="binding site" evidence="14">
    <location>
        <position position="34"/>
    </location>
    <ligand>
        <name>Zn(2+)</name>
        <dbReference type="ChEBI" id="CHEBI:29105"/>
        <note>ligand shared between dimeric partners</note>
    </ligand>
</feature>
<dbReference type="InterPro" id="IPR004360">
    <property type="entry name" value="Glyas_Fos-R_dOase_dom"/>
</dbReference>
<dbReference type="UniPathway" id="UPA00619">
    <property type="reaction ID" value="UER00675"/>
</dbReference>
<evidence type="ECO:0000256" key="14">
    <source>
        <dbReference type="PIRSR" id="PIRSR604361-3"/>
    </source>
</evidence>
<comment type="cofactor">
    <cofactor evidence="1">
        <name>Ni(2+)</name>
        <dbReference type="ChEBI" id="CHEBI:49786"/>
    </cofactor>
</comment>
<dbReference type="PROSITE" id="PS51819">
    <property type="entry name" value="VOC"/>
    <property type="match status" value="1"/>
</dbReference>
<name>A0A6N9TDT0_9ALTE</name>
<feature type="binding site" evidence="14">
    <location>
        <position position="101"/>
    </location>
    <ligand>
        <name>Zn(2+)</name>
        <dbReference type="ChEBI" id="CHEBI:29105"/>
        <note>ligand shared between dimeric partners</note>
    </ligand>
</feature>
<keyword evidence="17" id="KW-1185">Reference proteome</keyword>
<feature type="domain" description="VOC" evidence="15">
    <location>
        <begin position="31"/>
        <end position="177"/>
    </location>
</feature>
<gene>
    <name evidence="16" type="primary">gloA</name>
    <name evidence="16" type="ORF">GTQ48_01635</name>
</gene>
<dbReference type="Gene3D" id="3.10.180.10">
    <property type="entry name" value="2,3-Dihydroxybiphenyl 1,2-Dioxygenase, domain 1"/>
    <property type="match status" value="1"/>
</dbReference>